<dbReference type="Proteomes" id="UP001562425">
    <property type="component" value="Unassembled WGS sequence"/>
</dbReference>
<protein>
    <submittedName>
        <fullName evidence="1">Uncharacterized protein</fullName>
    </submittedName>
</protein>
<dbReference type="EMBL" id="JBEHCU010000827">
    <property type="protein sequence ID" value="KAL1404076.1"/>
    <property type="molecule type" value="Genomic_DNA"/>
</dbReference>
<keyword evidence="2" id="KW-1185">Reference proteome</keyword>
<evidence type="ECO:0000313" key="2">
    <source>
        <dbReference type="Proteomes" id="UP001562425"/>
    </source>
</evidence>
<proteinExistence type="predicted"/>
<evidence type="ECO:0000313" key="1">
    <source>
        <dbReference type="EMBL" id="KAL1404076.1"/>
    </source>
</evidence>
<comment type="caution">
    <text evidence="1">The sequence shown here is derived from an EMBL/GenBank/DDBJ whole genome shotgun (WGS) entry which is preliminary data.</text>
</comment>
<organism evidence="1 2">
    <name type="scientific">Culex pipiens pipiens</name>
    <name type="common">Northern house mosquito</name>
    <dbReference type="NCBI Taxonomy" id="38569"/>
    <lineage>
        <taxon>Eukaryota</taxon>
        <taxon>Metazoa</taxon>
        <taxon>Ecdysozoa</taxon>
        <taxon>Arthropoda</taxon>
        <taxon>Hexapoda</taxon>
        <taxon>Insecta</taxon>
        <taxon>Pterygota</taxon>
        <taxon>Neoptera</taxon>
        <taxon>Endopterygota</taxon>
        <taxon>Diptera</taxon>
        <taxon>Nematocera</taxon>
        <taxon>Culicoidea</taxon>
        <taxon>Culicidae</taxon>
        <taxon>Culicinae</taxon>
        <taxon>Culicini</taxon>
        <taxon>Culex</taxon>
        <taxon>Culex</taxon>
    </lineage>
</organism>
<reference evidence="1 2" key="1">
    <citation type="submission" date="2024-05" db="EMBL/GenBank/DDBJ databases">
        <title>Culex pipiens pipiens assembly and annotation.</title>
        <authorList>
            <person name="Alout H."/>
            <person name="Durand T."/>
        </authorList>
    </citation>
    <scope>NUCLEOTIDE SEQUENCE [LARGE SCALE GENOMIC DNA]</scope>
    <source>
        <strain evidence="1">HA-2024</strain>
        <tissue evidence="1">Whole body</tissue>
    </source>
</reference>
<accession>A0ABD1DWF6</accession>
<gene>
    <name evidence="1" type="ORF">pipiens_005465</name>
</gene>
<sequence>MDDEREPTQRKRNRLKAWSVAYDYVEYGRVWTSVKQHRSISKADAKLIEHGIRSKMSQVQVKTRFVGF</sequence>
<dbReference type="AlphaFoldDB" id="A0ABD1DWF6"/>
<name>A0ABD1DWF6_CULPP</name>